<dbReference type="EMBL" id="JAAAPO010000008">
    <property type="protein sequence ID" value="NBC38074.1"/>
    <property type="molecule type" value="Genomic_DNA"/>
</dbReference>
<comment type="caution">
    <text evidence="4">The sequence shown here is derived from an EMBL/GenBank/DDBJ whole genome shotgun (WGS) entry which is preliminary data.</text>
</comment>
<dbReference type="RefSeq" id="WP_161720735.1">
    <property type="nucleotide sequence ID" value="NZ_JAAAPO010000008.1"/>
</dbReference>
<dbReference type="SMART" id="SM00829">
    <property type="entry name" value="PKS_ER"/>
    <property type="match status" value="1"/>
</dbReference>
<evidence type="ECO:0000313" key="4">
    <source>
        <dbReference type="EMBL" id="NBC38074.1"/>
    </source>
</evidence>
<reference evidence="5" key="1">
    <citation type="submission" date="2020-01" db="EMBL/GenBank/DDBJ databases">
        <title>Sphingomonas sp. strain CSW-10.</title>
        <authorList>
            <person name="Chen W.-M."/>
        </authorList>
    </citation>
    <scope>NUCLEOTIDE SEQUENCE [LARGE SCALE GENOMIC DNA]</scope>
    <source>
        <strain evidence="5">FSY-8</strain>
    </source>
</reference>
<sequence length="371" mass="38703">MLPATTRQITTHLAADGWLTARVEDAPLPAPAASQVVVQVEAAPINPSDLGLLFGPADVEAGEFTPGMVRARMGDGALRAFAARVGMTLPVGNEGAGTVIAAGSDAAAQALVGRRVAAFVGGMYAQHRVIEAADCLLLPDDVSAREGAAAFVNPLTALAFVETMHAEGHKALIHTAAASNLGQMLHRICAEDGIPLVNVVRKPEQAELLRGLGAAHVVDSSAPTFRDDLVSAITATGATMAFDAVGGGTLLGQIMGAMEKAANSGGSFARYGSNSPKRGFIYGTLDPSPTVLNRNFGYVWDISGFLLAPMMEKLGAVARQRMHTRVARSLKTTFANHYKADVTLEAMLTREAVLDYNARATGAKYLVTPQG</sequence>
<dbReference type="InterPro" id="IPR020843">
    <property type="entry name" value="ER"/>
</dbReference>
<proteinExistence type="predicted"/>
<dbReference type="InterPro" id="IPR011032">
    <property type="entry name" value="GroES-like_sf"/>
</dbReference>
<evidence type="ECO:0000256" key="2">
    <source>
        <dbReference type="ARBA" id="ARBA00023002"/>
    </source>
</evidence>
<dbReference type="SUPFAM" id="SSF51735">
    <property type="entry name" value="NAD(P)-binding Rossmann-fold domains"/>
    <property type="match status" value="1"/>
</dbReference>
<dbReference type="Gene3D" id="3.40.50.720">
    <property type="entry name" value="NAD(P)-binding Rossmann-like Domain"/>
    <property type="match status" value="1"/>
</dbReference>
<dbReference type="PANTHER" id="PTHR48106">
    <property type="entry name" value="QUINONE OXIDOREDUCTASE PIG3-RELATED"/>
    <property type="match status" value="1"/>
</dbReference>
<feature type="domain" description="Enoyl reductase (ER)" evidence="3">
    <location>
        <begin position="17"/>
        <end position="354"/>
    </location>
</feature>
<dbReference type="InterPro" id="IPR036291">
    <property type="entry name" value="NAD(P)-bd_dom_sf"/>
</dbReference>
<dbReference type="InterPro" id="IPR013154">
    <property type="entry name" value="ADH-like_N"/>
</dbReference>
<name>A0ABW9XHZ7_9SPHN</name>
<gene>
    <name evidence="4" type="ORF">GTZ99_16105</name>
</gene>
<keyword evidence="1" id="KW-0521">NADP</keyword>
<dbReference type="CDD" id="cd08291">
    <property type="entry name" value="ETR_like_1"/>
    <property type="match status" value="1"/>
</dbReference>
<dbReference type="PANTHER" id="PTHR48106:SF18">
    <property type="entry name" value="QUINONE OXIDOREDUCTASE PIG3"/>
    <property type="match status" value="1"/>
</dbReference>
<evidence type="ECO:0000259" key="3">
    <source>
        <dbReference type="SMART" id="SM00829"/>
    </source>
</evidence>
<dbReference type="Gene3D" id="3.90.180.10">
    <property type="entry name" value="Medium-chain alcohol dehydrogenases, catalytic domain"/>
    <property type="match status" value="1"/>
</dbReference>
<keyword evidence="2" id="KW-0560">Oxidoreductase</keyword>
<evidence type="ECO:0000256" key="1">
    <source>
        <dbReference type="ARBA" id="ARBA00022857"/>
    </source>
</evidence>
<protein>
    <submittedName>
        <fullName evidence="4">NADH oxidase</fullName>
    </submittedName>
</protein>
<dbReference type="Proteomes" id="UP000753724">
    <property type="component" value="Unassembled WGS sequence"/>
</dbReference>
<accession>A0ABW9XHZ7</accession>
<organism evidence="4 5">
    <name type="scientific">Novosphingobium ovatum</name>
    <dbReference type="NCBI Taxonomy" id="1908523"/>
    <lineage>
        <taxon>Bacteria</taxon>
        <taxon>Pseudomonadati</taxon>
        <taxon>Pseudomonadota</taxon>
        <taxon>Alphaproteobacteria</taxon>
        <taxon>Sphingomonadales</taxon>
        <taxon>Sphingomonadaceae</taxon>
        <taxon>Novosphingobium</taxon>
    </lineage>
</organism>
<dbReference type="Pfam" id="PF08240">
    <property type="entry name" value="ADH_N"/>
    <property type="match status" value="1"/>
</dbReference>
<dbReference type="SUPFAM" id="SSF50129">
    <property type="entry name" value="GroES-like"/>
    <property type="match status" value="1"/>
</dbReference>
<evidence type="ECO:0000313" key="5">
    <source>
        <dbReference type="Proteomes" id="UP000753724"/>
    </source>
</evidence>
<keyword evidence="5" id="KW-1185">Reference proteome</keyword>